<organism evidence="1">
    <name type="scientific">uncultured prokaryote</name>
    <dbReference type="NCBI Taxonomy" id="198431"/>
    <lineage>
        <taxon>unclassified sequences</taxon>
        <taxon>environmental samples</taxon>
    </lineage>
</organism>
<evidence type="ECO:0000313" key="1">
    <source>
        <dbReference type="EMBL" id="CRY97393.1"/>
    </source>
</evidence>
<reference evidence="1" key="1">
    <citation type="submission" date="2015-06" db="EMBL/GenBank/DDBJ databases">
        <authorList>
            <person name="Joergensen T."/>
        </authorList>
    </citation>
    <scope>NUCLEOTIDE SEQUENCE</scope>
    <source>
        <strain evidence="1">RGFK1524</strain>
    </source>
</reference>
<dbReference type="AlphaFoldDB" id="A0A0H5Q682"/>
<name>A0A0H5Q682_9ZZZZ</name>
<accession>A0A0H5Q682</accession>
<dbReference type="EMBL" id="LN854059">
    <property type="protein sequence ID" value="CRY97393.1"/>
    <property type="molecule type" value="Genomic_DNA"/>
</dbReference>
<sequence length="191" mass="21172">MPIREILTQWTSPQSPGGTTVMYFNDTETIEDQRAALQTFWETVAAGLVIETTWQIAQEGRVLSATTGVLDSLWSEPTFYTGVGERDSEPVPNAAQLLLRWVTGQVADGRVIKGRNFVPGASMTVNYEGQVIAVFMAQVQAAMGTFVVESGLQVWHRPRPATDDDPGRLGNSFIVNDGSVWQEWAVQRKRR</sequence>
<reference evidence="1" key="2">
    <citation type="submission" date="2015-07" db="EMBL/GenBank/DDBJ databases">
        <title>Plasmids, circular viruses and viroids from rat gut.</title>
        <authorList>
            <person name="Jorgensen T.J."/>
            <person name="Hansen M.A."/>
            <person name="Xu Z."/>
            <person name="Tabak M.A."/>
            <person name="Sorensen S.J."/>
            <person name="Hansen L.H."/>
        </authorList>
    </citation>
    <scope>NUCLEOTIDE SEQUENCE</scope>
    <source>
        <strain evidence="1">RGFK1524</strain>
    </source>
</reference>
<protein>
    <submittedName>
        <fullName evidence="1">Uncharacterized protein</fullName>
    </submittedName>
</protein>
<proteinExistence type="predicted"/>